<feature type="compositionally biased region" description="Basic and acidic residues" evidence="4">
    <location>
        <begin position="965"/>
        <end position="974"/>
    </location>
</feature>
<keyword evidence="3" id="KW-0175">Coiled coil</keyword>
<reference evidence="6" key="1">
    <citation type="submission" date="2022-12" db="EMBL/GenBank/DDBJ databases">
        <title>Draft genome assemblies for two species of Escallonia (Escalloniales).</title>
        <authorList>
            <person name="Chanderbali A."/>
            <person name="Dervinis C."/>
            <person name="Anghel I."/>
            <person name="Soltis D."/>
            <person name="Soltis P."/>
            <person name="Zapata F."/>
        </authorList>
    </citation>
    <scope>NUCLEOTIDE SEQUENCE</scope>
    <source>
        <strain evidence="6">UCBG64.0493</strain>
        <tissue evidence="6">Leaf</tissue>
    </source>
</reference>
<sequence>MGVHNLWELLAPVGRRVSVETLAGKKNSQLVLLFTNPNLICEHLDDTVHEGDAGRERRDGEECSRVRLLPPNMQAALPPHKACLKELRLKELAKDLEDQRQKNDVKGKRFMSDTTDMAGNRMEGNKAVFGSYNQEELDEMLAASLAAEEDENFAGGASAFGARIPAEEEDGDEEMILPTIHGKVDPAVLAALPPSMQLDLLVQMRERLMAENRQKYQKVTKAPARFSELQIQAYLKTVAFRREIDEVQKSAAGRGIGGVQTSRIASEANREFIFLSSFTGDKHRQIFKELFYGLLSKKLLSSCPSEHVLNDMLVLLRVFTSAGLDRNSNEQRQTPTERPSDSLDGIVSNKKSNAARELVVDEPSSVLDDDIDTYLDERGRVRVSRVRAMGFRLTRDLQRNLDLMKEAEQGGTETNENANLNSIQHVETSHEDNNLTVCLNNTHEESTSSNKTAIEVSFEYDGADKCVESDDDLFADLVAGGPPMVCSTDNTPSRKQSVDFTSDCAWEEGLEDKEIALVAEGKDRTHDIELGSKPSGANCDGSDESEVDWEDRSSSVPEHGGRCPPEYQKAVSKGALEEECDFQEAIRRSIEDVRGQNHSVPSSVDGKYQKDEEVVREDSILEEKDRAERKFTRSSETSSGIMAGAERKDGAGGMHILKTGSSPETQLAQSVAINPDNRQQLVDKPCQVYPSCHPERLRQDGIHSYLHEEFGHVESVAPTEGNGNDLSKEQRMDASSGGLVPSSTNICPGSTWENSETVLADMPDAPPGDTRQIESDFAATEKLNEITTPRECHDSQKFAEVVHADFSNGRDDVIDNSAVMCCSKEEFEITEASLEEEMLDLDKERADLGDEQRKLERNAESVSSEVFAECQELLQMLGLPYIIAPMEAEAQCAYMELANLVDGVVTDDSDVFLFGARSVYKNIFDDRNGIGIVNAIEVVNAFPEEDGLQKFREWIESPDPSIFGKGDRQGEGSSRKKGSKAGDNDVNCLKSDSEGVSASEQDVSESLDGIQKMKEIFMNKHTQLRLEAFYTSNERFAKIRSKRIKIAVKGTAGNKSSELMDDSVLDVSESKKKRKENPNKAEKDQSEKVLSKMQVGDAGDQINAAEKCAAKHLRKRKTKAELTENVEPLIQGVGRRNISKGLSVGGRVRGRGGERDRGRAVGRGRWTENFALGYAEASSDDENHGDSEPEVLAQKKEGSLEVRRSTRPQRMVKYAMNDLGTDESDEMEHDNGDSTHEEAGEEEAFGNDEYIISVGLAGPSKWNNHEVGDNSLKEGSSVDHLDIEGGFCMDEAEPEMRPGHAGTGQNSEPLSDEYLEMGGGCCLDEDGADKDSGQCASRPARTIFFDSSEIPCCSGSVKESEGDISASRLISSPVKTVNELQGEGQYSTTNDVIDTSQDNIEDDESGIKSVRSLSAMPYLRRKRRKS</sequence>
<evidence type="ECO:0000259" key="5">
    <source>
        <dbReference type="SMART" id="SM00484"/>
    </source>
</evidence>
<feature type="domain" description="XPG-I" evidence="5">
    <location>
        <begin position="875"/>
        <end position="944"/>
    </location>
</feature>
<feature type="compositionally biased region" description="Basic and acidic residues" evidence="4">
    <location>
        <begin position="1229"/>
        <end position="1238"/>
    </location>
</feature>
<organism evidence="6 7">
    <name type="scientific">Escallonia herrerae</name>
    <dbReference type="NCBI Taxonomy" id="1293975"/>
    <lineage>
        <taxon>Eukaryota</taxon>
        <taxon>Viridiplantae</taxon>
        <taxon>Streptophyta</taxon>
        <taxon>Embryophyta</taxon>
        <taxon>Tracheophyta</taxon>
        <taxon>Spermatophyta</taxon>
        <taxon>Magnoliopsida</taxon>
        <taxon>eudicotyledons</taxon>
        <taxon>Gunneridae</taxon>
        <taxon>Pentapetalae</taxon>
        <taxon>asterids</taxon>
        <taxon>campanulids</taxon>
        <taxon>Escalloniales</taxon>
        <taxon>Escalloniaceae</taxon>
        <taxon>Escallonia</taxon>
    </lineage>
</organism>
<feature type="region of interest" description="Disordered" evidence="4">
    <location>
        <begin position="1174"/>
        <end position="1248"/>
    </location>
</feature>
<feature type="region of interest" description="Disordered" evidence="4">
    <location>
        <begin position="1291"/>
        <end position="1335"/>
    </location>
</feature>
<proteinExistence type="predicted"/>
<dbReference type="EMBL" id="JAVXUP010000945">
    <property type="protein sequence ID" value="KAK3018281.1"/>
    <property type="molecule type" value="Genomic_DNA"/>
</dbReference>
<dbReference type="GO" id="GO:0003697">
    <property type="term" value="F:single-stranded DNA binding"/>
    <property type="evidence" value="ECO:0007669"/>
    <property type="project" value="TreeGrafter"/>
</dbReference>
<dbReference type="SMART" id="SM00484">
    <property type="entry name" value="XPGI"/>
    <property type="match status" value="1"/>
</dbReference>
<comment type="caution">
    <text evidence="6">The sequence shown here is derived from an EMBL/GenBank/DDBJ whole genome shotgun (WGS) entry which is preliminary data.</text>
</comment>
<dbReference type="PANTHER" id="PTHR16171">
    <property type="entry name" value="DNA REPAIR PROTEIN COMPLEMENTING XP-G CELLS-RELATED"/>
    <property type="match status" value="1"/>
</dbReference>
<keyword evidence="7" id="KW-1185">Reference proteome</keyword>
<dbReference type="PROSITE" id="PS00842">
    <property type="entry name" value="XPG_2"/>
    <property type="match status" value="1"/>
</dbReference>
<evidence type="ECO:0000256" key="4">
    <source>
        <dbReference type="SAM" id="MobiDB-lite"/>
    </source>
</evidence>
<dbReference type="InterPro" id="IPR029060">
    <property type="entry name" value="PIN-like_dom_sf"/>
</dbReference>
<accession>A0AA88VZD4</accession>
<evidence type="ECO:0000256" key="3">
    <source>
        <dbReference type="SAM" id="Coils"/>
    </source>
</evidence>
<dbReference type="GO" id="GO:0005634">
    <property type="term" value="C:nucleus"/>
    <property type="evidence" value="ECO:0007669"/>
    <property type="project" value="UniProtKB-SubCell"/>
</dbReference>
<feature type="region of interest" description="Disordered" evidence="4">
    <location>
        <begin position="326"/>
        <end position="348"/>
    </location>
</feature>
<gene>
    <name evidence="6" type="ORF">RJ639_003549</name>
</gene>
<feature type="region of interest" description="Disordered" evidence="4">
    <location>
        <begin position="729"/>
        <end position="748"/>
    </location>
</feature>
<protein>
    <recommendedName>
        <fullName evidence="5">XPG-I domain-containing protein</fullName>
    </recommendedName>
</protein>
<dbReference type="GO" id="GO:0016788">
    <property type="term" value="F:hydrolase activity, acting on ester bonds"/>
    <property type="evidence" value="ECO:0007669"/>
    <property type="project" value="InterPro"/>
</dbReference>
<feature type="region of interest" description="Disordered" evidence="4">
    <location>
        <begin position="959"/>
        <end position="1004"/>
    </location>
</feature>
<feature type="region of interest" description="Disordered" evidence="4">
    <location>
        <begin position="1380"/>
        <end position="1413"/>
    </location>
</feature>
<feature type="compositionally biased region" description="Basic and acidic residues" evidence="4">
    <location>
        <begin position="1181"/>
        <end position="1204"/>
    </location>
</feature>
<evidence type="ECO:0000313" key="7">
    <source>
        <dbReference type="Proteomes" id="UP001188597"/>
    </source>
</evidence>
<feature type="compositionally biased region" description="Polar residues" evidence="4">
    <location>
        <begin position="1380"/>
        <end position="1398"/>
    </location>
</feature>
<dbReference type="InterPro" id="IPR006084">
    <property type="entry name" value="XPG/Rad2"/>
</dbReference>
<comment type="subcellular location">
    <subcellularLocation>
        <location evidence="1">Nucleus</location>
    </subcellularLocation>
</comment>
<feature type="coiled-coil region" evidence="3">
    <location>
        <begin position="824"/>
        <end position="865"/>
    </location>
</feature>
<feature type="region of interest" description="Disordered" evidence="4">
    <location>
        <begin position="1051"/>
        <end position="1098"/>
    </location>
</feature>
<keyword evidence="2" id="KW-0539">Nucleus</keyword>
<dbReference type="CDD" id="cd09868">
    <property type="entry name" value="PIN_XPG_RAD2"/>
    <property type="match status" value="1"/>
</dbReference>
<dbReference type="PRINTS" id="PR00853">
    <property type="entry name" value="XPGRADSUPER"/>
</dbReference>
<evidence type="ECO:0000313" key="6">
    <source>
        <dbReference type="EMBL" id="KAK3018281.1"/>
    </source>
</evidence>
<dbReference type="Proteomes" id="UP001188597">
    <property type="component" value="Unassembled WGS sequence"/>
</dbReference>
<feature type="compositionally biased region" description="Basic and acidic residues" evidence="4">
    <location>
        <begin position="1076"/>
        <end position="1090"/>
    </location>
</feature>
<dbReference type="InterPro" id="IPR019974">
    <property type="entry name" value="XPG_CS"/>
</dbReference>
<name>A0AA88VZD4_9ASTE</name>
<evidence type="ECO:0000256" key="2">
    <source>
        <dbReference type="ARBA" id="ARBA00023242"/>
    </source>
</evidence>
<dbReference type="Gene3D" id="3.40.50.1010">
    <property type="entry name" value="5'-nuclease"/>
    <property type="match status" value="1"/>
</dbReference>
<dbReference type="Pfam" id="PF00867">
    <property type="entry name" value="XPG_I"/>
    <property type="match status" value="1"/>
</dbReference>
<evidence type="ECO:0000256" key="1">
    <source>
        <dbReference type="ARBA" id="ARBA00004123"/>
    </source>
</evidence>
<dbReference type="GO" id="GO:0004520">
    <property type="term" value="F:DNA endonuclease activity"/>
    <property type="evidence" value="ECO:0007669"/>
    <property type="project" value="TreeGrafter"/>
</dbReference>
<dbReference type="SUPFAM" id="SSF88723">
    <property type="entry name" value="PIN domain-like"/>
    <property type="match status" value="1"/>
</dbReference>
<dbReference type="InterPro" id="IPR006086">
    <property type="entry name" value="XPG-I_dom"/>
</dbReference>
<dbReference type="PANTHER" id="PTHR16171:SF7">
    <property type="entry name" value="DNA REPAIR PROTEIN RAD2"/>
    <property type="match status" value="1"/>
</dbReference>
<feature type="region of interest" description="Disordered" evidence="4">
    <location>
        <begin position="526"/>
        <end position="567"/>
    </location>
</feature>